<keyword evidence="3 4" id="KW-0694">RNA-binding</keyword>
<dbReference type="Proteomes" id="UP001500880">
    <property type="component" value="Unassembled WGS sequence"/>
</dbReference>
<evidence type="ECO:0000256" key="1">
    <source>
        <dbReference type="ARBA" id="ARBA00022490"/>
    </source>
</evidence>
<comment type="function">
    <text evidence="4">A translational regulator that binds mRNA to regulate translation initiation and/or mRNA stability. Usually binds in the 5'-UTR at or near the Shine-Dalgarno sequence preventing ribosome-binding, thus repressing translation. Its main target seems to be the major flagellin gene, while its function is anatagonized by FliW.</text>
</comment>
<evidence type="ECO:0000256" key="2">
    <source>
        <dbReference type="ARBA" id="ARBA00022845"/>
    </source>
</evidence>
<dbReference type="RefSeq" id="WP_343837791.1">
    <property type="nucleotide sequence ID" value="NZ_BAAADO010000002.1"/>
</dbReference>
<keyword evidence="4" id="KW-0678">Repressor</keyword>
<comment type="subunit">
    <text evidence="4">Homodimer; the beta-strands of each monomer intercalate to form a hydrophobic core, while the alpha-helices form wings that extend away from the core.</text>
</comment>
<dbReference type="InterPro" id="IPR036107">
    <property type="entry name" value="CsrA_sf"/>
</dbReference>
<dbReference type="PANTHER" id="PTHR34984">
    <property type="entry name" value="CARBON STORAGE REGULATOR"/>
    <property type="match status" value="1"/>
</dbReference>
<dbReference type="NCBIfam" id="NF002469">
    <property type="entry name" value="PRK01712.1"/>
    <property type="match status" value="1"/>
</dbReference>
<sequence length="72" mass="7953">MLVLTRKIGESIQIGDDITIKVVGVDGDQIKLGIDAPKHVDIHRQEIYQMIQEENKAASQLTRGVIDLLSGK</sequence>
<dbReference type="EMBL" id="BAAADO010000002">
    <property type="protein sequence ID" value="GAA0484827.1"/>
    <property type="molecule type" value="Genomic_DNA"/>
</dbReference>
<accession>A0ABN1AVQ5</accession>
<reference evidence="5 6" key="1">
    <citation type="journal article" date="2019" name="Int. J. Syst. Evol. Microbiol.">
        <title>The Global Catalogue of Microorganisms (GCM) 10K type strain sequencing project: providing services to taxonomists for standard genome sequencing and annotation.</title>
        <authorList>
            <consortium name="The Broad Institute Genomics Platform"/>
            <consortium name="The Broad Institute Genome Sequencing Center for Infectious Disease"/>
            <person name="Wu L."/>
            <person name="Ma J."/>
        </authorList>
    </citation>
    <scope>NUCLEOTIDE SEQUENCE [LARGE SCALE GENOMIC DNA]</scope>
    <source>
        <strain evidence="5 6">JCM 12389</strain>
    </source>
</reference>
<protein>
    <recommendedName>
        <fullName evidence="4">Translational regulator CsrA</fullName>
    </recommendedName>
</protein>
<gene>
    <name evidence="4 5" type="primary">csrA</name>
    <name evidence="5" type="ORF">GCM10008986_07570</name>
</gene>
<keyword evidence="4" id="KW-1005">Bacterial flagellum biogenesis</keyword>
<comment type="subcellular location">
    <subcellularLocation>
        <location evidence="4">Cytoplasm</location>
    </subcellularLocation>
</comment>
<dbReference type="NCBIfam" id="TIGR00202">
    <property type="entry name" value="csrA"/>
    <property type="match status" value="1"/>
</dbReference>
<comment type="similarity">
    <text evidence="4">Belongs to the CsrA/RsmA family.</text>
</comment>
<dbReference type="HAMAP" id="MF_00167">
    <property type="entry name" value="CsrA"/>
    <property type="match status" value="1"/>
</dbReference>
<evidence type="ECO:0000256" key="4">
    <source>
        <dbReference type="HAMAP-Rule" id="MF_00167"/>
    </source>
</evidence>
<comment type="caution">
    <text evidence="5">The sequence shown here is derived from an EMBL/GenBank/DDBJ whole genome shotgun (WGS) entry which is preliminary data.</text>
</comment>
<keyword evidence="2 4" id="KW-0810">Translation regulation</keyword>
<name>A0ABN1AVQ5_9BACI</name>
<keyword evidence="6" id="KW-1185">Reference proteome</keyword>
<keyword evidence="1 4" id="KW-0963">Cytoplasm</keyword>
<proteinExistence type="inferred from homology"/>
<dbReference type="PANTHER" id="PTHR34984:SF1">
    <property type="entry name" value="CARBON STORAGE REGULATOR"/>
    <property type="match status" value="1"/>
</dbReference>
<organism evidence="5 6">
    <name type="scientific">Salinibacillus aidingensis</name>
    <dbReference type="NCBI Taxonomy" id="237684"/>
    <lineage>
        <taxon>Bacteria</taxon>
        <taxon>Bacillati</taxon>
        <taxon>Bacillota</taxon>
        <taxon>Bacilli</taxon>
        <taxon>Bacillales</taxon>
        <taxon>Bacillaceae</taxon>
        <taxon>Salinibacillus</taxon>
    </lineage>
</organism>
<evidence type="ECO:0000256" key="3">
    <source>
        <dbReference type="ARBA" id="ARBA00022884"/>
    </source>
</evidence>
<dbReference type="Pfam" id="PF02599">
    <property type="entry name" value="CsrA"/>
    <property type="match status" value="1"/>
</dbReference>
<dbReference type="SUPFAM" id="SSF117130">
    <property type="entry name" value="CsrA-like"/>
    <property type="match status" value="1"/>
</dbReference>
<evidence type="ECO:0000313" key="5">
    <source>
        <dbReference type="EMBL" id="GAA0484827.1"/>
    </source>
</evidence>
<dbReference type="InterPro" id="IPR003751">
    <property type="entry name" value="CsrA"/>
</dbReference>
<evidence type="ECO:0000313" key="6">
    <source>
        <dbReference type="Proteomes" id="UP001500880"/>
    </source>
</evidence>
<dbReference type="Gene3D" id="2.60.40.4380">
    <property type="entry name" value="Translational regulator CsrA"/>
    <property type="match status" value="1"/>
</dbReference>